<accession>A0A2W5V2I2</accession>
<keyword evidence="2" id="KW-0067">ATP-binding</keyword>
<evidence type="ECO:0000259" key="6">
    <source>
        <dbReference type="PROSITE" id="PS50045"/>
    </source>
</evidence>
<dbReference type="Pfam" id="PF00158">
    <property type="entry name" value="Sigma54_activat"/>
    <property type="match status" value="1"/>
</dbReference>
<evidence type="ECO:0000313" key="7">
    <source>
        <dbReference type="EMBL" id="PZR09914.1"/>
    </source>
</evidence>
<dbReference type="InterPro" id="IPR009057">
    <property type="entry name" value="Homeodomain-like_sf"/>
</dbReference>
<gene>
    <name evidence="7" type="ORF">DI536_21550</name>
</gene>
<dbReference type="InterPro" id="IPR025943">
    <property type="entry name" value="Sigma_54_int_dom_ATP-bd_2"/>
</dbReference>
<dbReference type="SUPFAM" id="SSF46689">
    <property type="entry name" value="Homeodomain-like"/>
    <property type="match status" value="1"/>
</dbReference>
<evidence type="ECO:0000256" key="1">
    <source>
        <dbReference type="ARBA" id="ARBA00022741"/>
    </source>
</evidence>
<dbReference type="EMBL" id="QFQP01000019">
    <property type="protein sequence ID" value="PZR09914.1"/>
    <property type="molecule type" value="Genomic_DNA"/>
</dbReference>
<dbReference type="PROSITE" id="PS00688">
    <property type="entry name" value="SIGMA54_INTERACT_3"/>
    <property type="match status" value="1"/>
</dbReference>
<evidence type="ECO:0000256" key="3">
    <source>
        <dbReference type="ARBA" id="ARBA00023015"/>
    </source>
</evidence>
<dbReference type="InterPro" id="IPR002197">
    <property type="entry name" value="HTH_Fis"/>
</dbReference>
<evidence type="ECO:0000313" key="8">
    <source>
        <dbReference type="Proteomes" id="UP000249061"/>
    </source>
</evidence>
<dbReference type="InterPro" id="IPR025662">
    <property type="entry name" value="Sigma_54_int_dom_ATP-bd_1"/>
</dbReference>
<dbReference type="InterPro" id="IPR018771">
    <property type="entry name" value="PocR_dom"/>
</dbReference>
<dbReference type="PRINTS" id="PR01590">
    <property type="entry name" value="HTHFIS"/>
</dbReference>
<keyword evidence="3" id="KW-0805">Transcription regulation</keyword>
<dbReference type="PANTHER" id="PTHR32071:SF122">
    <property type="entry name" value="SIGMA FACTOR"/>
    <property type="match status" value="1"/>
</dbReference>
<dbReference type="Gene3D" id="1.10.8.60">
    <property type="match status" value="1"/>
</dbReference>
<dbReference type="SUPFAM" id="SSF52540">
    <property type="entry name" value="P-loop containing nucleoside triphosphate hydrolases"/>
    <property type="match status" value="1"/>
</dbReference>
<dbReference type="InterPro" id="IPR003593">
    <property type="entry name" value="AAA+_ATPase"/>
</dbReference>
<dbReference type="AlphaFoldDB" id="A0A2W5V2I2"/>
<evidence type="ECO:0000256" key="2">
    <source>
        <dbReference type="ARBA" id="ARBA00022840"/>
    </source>
</evidence>
<dbReference type="FunFam" id="3.40.50.300:FF:000006">
    <property type="entry name" value="DNA-binding transcriptional regulator NtrC"/>
    <property type="match status" value="1"/>
</dbReference>
<comment type="caution">
    <text evidence="7">The sequence shown here is derived from an EMBL/GenBank/DDBJ whole genome shotgun (WGS) entry which is preliminary data.</text>
</comment>
<dbReference type="Gene3D" id="1.10.10.60">
    <property type="entry name" value="Homeodomain-like"/>
    <property type="match status" value="1"/>
</dbReference>
<dbReference type="GO" id="GO:0005524">
    <property type="term" value="F:ATP binding"/>
    <property type="evidence" value="ECO:0007669"/>
    <property type="project" value="UniProtKB-KW"/>
</dbReference>
<dbReference type="Gene3D" id="3.40.50.300">
    <property type="entry name" value="P-loop containing nucleotide triphosphate hydrolases"/>
    <property type="match status" value="1"/>
</dbReference>
<dbReference type="InterPro" id="IPR002078">
    <property type="entry name" value="Sigma_54_int"/>
</dbReference>
<dbReference type="PANTHER" id="PTHR32071">
    <property type="entry name" value="TRANSCRIPTIONAL REGULATORY PROTEIN"/>
    <property type="match status" value="1"/>
</dbReference>
<feature type="domain" description="Sigma-54 factor interaction" evidence="6">
    <location>
        <begin position="202"/>
        <end position="430"/>
    </location>
</feature>
<dbReference type="Pfam" id="PF10114">
    <property type="entry name" value="PocR"/>
    <property type="match status" value="1"/>
</dbReference>
<dbReference type="PROSITE" id="PS00676">
    <property type="entry name" value="SIGMA54_INTERACT_2"/>
    <property type="match status" value="1"/>
</dbReference>
<dbReference type="PROSITE" id="PS50045">
    <property type="entry name" value="SIGMA54_INTERACT_4"/>
    <property type="match status" value="1"/>
</dbReference>
<dbReference type="PROSITE" id="PS00675">
    <property type="entry name" value="SIGMA54_INTERACT_1"/>
    <property type="match status" value="1"/>
</dbReference>
<name>A0A2W5V2I2_9BACT</name>
<dbReference type="GO" id="GO:0006355">
    <property type="term" value="P:regulation of DNA-templated transcription"/>
    <property type="evidence" value="ECO:0007669"/>
    <property type="project" value="InterPro"/>
</dbReference>
<dbReference type="Pfam" id="PF02954">
    <property type="entry name" value="HTH_8"/>
    <property type="match status" value="1"/>
</dbReference>
<evidence type="ECO:0000256" key="5">
    <source>
        <dbReference type="ARBA" id="ARBA00023163"/>
    </source>
</evidence>
<sequence>MDYERYQNLHTIVMLRDILRKWWRAELCFADKNGTVIEWSKGQITPPPNDFCRLSLFSKEGFRRCSASVRVLHEKFKSSRKLRRSQFHECHLGFSIVGAPLYVENEYEGMLFVEGFARQEISPREAEQLKAKITELNPGTTDLDRALERIPQSDDRETEKICDLLEFGANEIANFESELSKKDETIQSLSTELSDRYKFENIIGKSNAMIEVFRILEKVCNSDSTVLVNGESGTGKELVARAIHYNGPRKDKPFVVQNCSAFNDNLLESALFGHVKGSFTGALRDKKGLFEVADGGTFFLDEVGDMSPALQVKLLRVLQEGTLTPVGGTQQRQVDVRVIAATHKDLGVMVKKGEFREDLYYRINVIRIQVPPLRERKDDMPVLMDHFMRKHKKDGQRSRAIASDALAIMQQYHWPGNIRELENEIERLLVLGSDLEILPAELLSSRIRDAVSGAAGTNVIGASRVTQLPVGKLNDAVETLERDMISQGLNRTKGNKSKLSRELGISRSNLILKIQKYQLEKPGMADSDDEVESQP</sequence>
<evidence type="ECO:0000256" key="4">
    <source>
        <dbReference type="ARBA" id="ARBA00023125"/>
    </source>
</evidence>
<keyword evidence="4" id="KW-0238">DNA-binding</keyword>
<keyword evidence="5" id="KW-0804">Transcription</keyword>
<dbReference type="GO" id="GO:0043565">
    <property type="term" value="F:sequence-specific DNA binding"/>
    <property type="evidence" value="ECO:0007669"/>
    <property type="project" value="InterPro"/>
</dbReference>
<keyword evidence="1" id="KW-0547">Nucleotide-binding</keyword>
<dbReference type="InterPro" id="IPR027417">
    <property type="entry name" value="P-loop_NTPase"/>
</dbReference>
<dbReference type="InterPro" id="IPR058031">
    <property type="entry name" value="AAA_lid_NorR"/>
</dbReference>
<dbReference type="InterPro" id="IPR025944">
    <property type="entry name" value="Sigma_54_int_dom_CS"/>
</dbReference>
<dbReference type="CDD" id="cd00009">
    <property type="entry name" value="AAA"/>
    <property type="match status" value="1"/>
</dbReference>
<organism evidence="7 8">
    <name type="scientific">Archangium gephyra</name>
    <dbReference type="NCBI Taxonomy" id="48"/>
    <lineage>
        <taxon>Bacteria</taxon>
        <taxon>Pseudomonadati</taxon>
        <taxon>Myxococcota</taxon>
        <taxon>Myxococcia</taxon>
        <taxon>Myxococcales</taxon>
        <taxon>Cystobacterineae</taxon>
        <taxon>Archangiaceae</taxon>
        <taxon>Archangium</taxon>
    </lineage>
</organism>
<dbReference type="SMART" id="SM00382">
    <property type="entry name" value="AAA"/>
    <property type="match status" value="1"/>
</dbReference>
<dbReference type="Pfam" id="PF25601">
    <property type="entry name" value="AAA_lid_14"/>
    <property type="match status" value="1"/>
</dbReference>
<reference evidence="7 8" key="1">
    <citation type="submission" date="2017-08" db="EMBL/GenBank/DDBJ databases">
        <title>Infants hospitalized years apart are colonized by the same room-sourced microbial strains.</title>
        <authorList>
            <person name="Brooks B."/>
            <person name="Olm M.R."/>
            <person name="Firek B.A."/>
            <person name="Baker R."/>
            <person name="Thomas B.C."/>
            <person name="Morowitz M.J."/>
            <person name="Banfield J.F."/>
        </authorList>
    </citation>
    <scope>NUCLEOTIDE SEQUENCE [LARGE SCALE GENOMIC DNA]</scope>
    <source>
        <strain evidence="7">S2_003_000_R2_14</strain>
    </source>
</reference>
<proteinExistence type="predicted"/>
<protein>
    <submittedName>
        <fullName evidence="7">Sigma-54-dependent Fis family transcriptional regulator</fullName>
    </submittedName>
</protein>
<dbReference type="Proteomes" id="UP000249061">
    <property type="component" value="Unassembled WGS sequence"/>
</dbReference>